<gene>
    <name evidence="1" type="ORF">V1517DRAFT_314776</name>
</gene>
<accession>A0ACC3TYW5</accession>
<protein>
    <submittedName>
        <fullName evidence="1">NADH dehydrogenase 1 alpha subcomplex assembly factor 3</fullName>
    </submittedName>
</protein>
<dbReference type="EMBL" id="MU970041">
    <property type="protein sequence ID" value="KAK9325388.1"/>
    <property type="molecule type" value="Genomic_DNA"/>
</dbReference>
<evidence type="ECO:0000313" key="2">
    <source>
        <dbReference type="Proteomes" id="UP001489719"/>
    </source>
</evidence>
<dbReference type="Proteomes" id="UP001489719">
    <property type="component" value="Unassembled WGS sequence"/>
</dbReference>
<proteinExistence type="predicted"/>
<evidence type="ECO:0000313" key="1">
    <source>
        <dbReference type="EMBL" id="KAK9325388.1"/>
    </source>
</evidence>
<name>A0ACC3TYW5_9ASCO</name>
<comment type="caution">
    <text evidence="1">The sequence shown here is derived from an EMBL/GenBank/DDBJ whole genome shotgun (WGS) entry which is preliminary data.</text>
</comment>
<organism evidence="1 2">
    <name type="scientific">Lipomyces orientalis</name>
    <dbReference type="NCBI Taxonomy" id="1233043"/>
    <lineage>
        <taxon>Eukaryota</taxon>
        <taxon>Fungi</taxon>
        <taxon>Dikarya</taxon>
        <taxon>Ascomycota</taxon>
        <taxon>Saccharomycotina</taxon>
        <taxon>Lipomycetes</taxon>
        <taxon>Lipomycetales</taxon>
        <taxon>Lipomycetaceae</taxon>
        <taxon>Lipomyces</taxon>
    </lineage>
</organism>
<reference evidence="2" key="1">
    <citation type="journal article" date="2024" name="Front. Bioeng. Biotechnol.">
        <title>Genome-scale model development and genomic sequencing of the oleaginous clade Lipomyces.</title>
        <authorList>
            <person name="Czajka J.J."/>
            <person name="Han Y."/>
            <person name="Kim J."/>
            <person name="Mondo S.J."/>
            <person name="Hofstad B.A."/>
            <person name="Robles A."/>
            <person name="Haridas S."/>
            <person name="Riley R."/>
            <person name="LaButti K."/>
            <person name="Pangilinan J."/>
            <person name="Andreopoulos W."/>
            <person name="Lipzen A."/>
            <person name="Yan J."/>
            <person name="Wang M."/>
            <person name="Ng V."/>
            <person name="Grigoriev I.V."/>
            <person name="Spatafora J.W."/>
            <person name="Magnuson J.K."/>
            <person name="Baker S.E."/>
            <person name="Pomraning K.R."/>
        </authorList>
    </citation>
    <scope>NUCLEOTIDE SEQUENCE [LARGE SCALE GENOMIC DNA]</scope>
    <source>
        <strain evidence="2">CBS 10300</strain>
    </source>
</reference>
<keyword evidence="2" id="KW-1185">Reference proteome</keyword>
<sequence length="231" mass="25226">MHADISTRYLICALNSALQPVQARKMASKHIPRRLFTSRLLRPSIFKSLVDLSATKTPHRNLHVTLAVSKDKIINNATPINPSKGGPIQDFDLLQDLPRPPMAIDSVLEDGFLLSDGTVFECKDSTLGLAIADGQVFEWDFGPHCTGLDTGLVDISKDGVKMLSLLFPRPELLLVGLGGKSRILSETTRAVLMGMGYTIEVTDTQNGANNFELLATERPRQVIALLLPPSI</sequence>